<dbReference type="Pfam" id="PF20671">
    <property type="entry name" value="COG3_C"/>
    <property type="match status" value="1"/>
</dbReference>
<dbReference type="GO" id="GO:0000139">
    <property type="term" value="C:Golgi membrane"/>
    <property type="evidence" value="ECO:0007669"/>
    <property type="project" value="UniProtKB-SubCell"/>
</dbReference>
<dbReference type="SUPFAM" id="SSF54427">
    <property type="entry name" value="NTF2-like"/>
    <property type="match status" value="1"/>
</dbReference>
<keyword evidence="7" id="KW-0472">Membrane</keyword>
<dbReference type="GO" id="GO:0005801">
    <property type="term" value="C:cis-Golgi network"/>
    <property type="evidence" value="ECO:0007669"/>
    <property type="project" value="InterPro"/>
</dbReference>
<evidence type="ECO:0000313" key="11">
    <source>
        <dbReference type="Proteomes" id="UP000005239"/>
    </source>
</evidence>
<dbReference type="InterPro" id="IPR048685">
    <property type="entry name" value="COG3_C"/>
</dbReference>
<accession>A0A8R1YE20</accession>
<reference evidence="10" key="2">
    <citation type="submission" date="2022-06" db="UniProtKB">
        <authorList>
            <consortium name="EnsemblMetazoa"/>
        </authorList>
    </citation>
    <scope>IDENTIFICATION</scope>
    <source>
        <strain evidence="10">PS312</strain>
    </source>
</reference>
<dbReference type="GO" id="GO:0035262">
    <property type="term" value="P:gonad morphogenesis"/>
    <property type="evidence" value="ECO:0007669"/>
    <property type="project" value="EnsemblMetazoa"/>
</dbReference>
<dbReference type="InterPro" id="IPR048320">
    <property type="entry name" value="COG3_N"/>
</dbReference>
<keyword evidence="11" id="KW-1185">Reference proteome</keyword>
<protein>
    <recommendedName>
        <fullName evidence="3">Conserved oligomeric Golgi complex subunit 3</fullName>
    </recommendedName>
    <alternativeName>
        <fullName evidence="8">Component of oligomeric Golgi complex 3</fullName>
    </alternativeName>
</protein>
<evidence type="ECO:0000256" key="4">
    <source>
        <dbReference type="ARBA" id="ARBA00022448"/>
    </source>
</evidence>
<dbReference type="InterPro" id="IPR002075">
    <property type="entry name" value="NTF2_dom"/>
</dbReference>
<sequence>MSVRERVDRDEDVCTEASKITCLYYEAMDRKRDKIGHLYVAVDPTLLWNGNNLQGYDDICKFIQQLPQTDHNIQSVDAQRLPTIEETKDLPEGIIMNVAGTVTMGLTSHGFVHNFVLMREDGKFKTLYRQWTILCTLSIDGGEHILAEKWANIMKERWRDESLLVEKASDCVETIALRANIMRLRTMQKRMNECEERMSELSTGYSSVTSRTSSLHDACERALKNQTHLASMAEQIKANLYYFKQANLIFKKLSSGTKLSVTGQSFTSILSSIDEFLQLLRSHREWKEADVYIEKYEQCLSRAMTCIRASVLNEIEAAAMDVSRRREELSGGEGRKDGSITDEETLTLLYGVFSSRAQSVKSALSVAESRFSGVPEFEAMLSECMQVYFSTRQQLINPILEATLAQLAATQNDSSCTLTRSSSSFLLRVIDDEFRLYRQFFSMEGMDGGMETPGGMSVISSRTERIPPTPSSPSSFFWSETSSFDQFVEGLSRLLYNILRPMVIHNPHLETLTELCAILKVEMVDQRCGLMASMMEGEGMESRGGMNIGRRSFDPRGAFVRVMGELVGDIVERIVYRAEMYAQSDIASYRPSPGDLAYPEKLEMMRSIEEGQKKKTSVSEVVEEERENGEGGRKISTSSISLSTPSAVDLHCLWYPTVRRSVMVLAKLFKYIDMGVFQSIARDILISCCVSLDNASTAISVMPKKSGWSRSLDSILFVIKHLLILREQTAPYRHAAQRSDASLPTRDLSIDFSKMRSSASNLLYDRSKWFELSTNNAFLELLFQVPIQVSEPTGDSRRVIDNRLKQRCNELVSLSNTLLVKELNDFLDLAEKEAVKTGFVYKNVPSIAPKEIQAIGGRSFKNLSTNWPMIRSALNLYIGVNETESILLSPMRSLCISTWTRLHSFVSSYLSEEDQSIAAIPSLSHIHSIIRG</sequence>
<evidence type="ECO:0000256" key="9">
    <source>
        <dbReference type="SAM" id="MobiDB-lite"/>
    </source>
</evidence>
<dbReference type="Proteomes" id="UP000005239">
    <property type="component" value="Unassembled WGS sequence"/>
</dbReference>
<dbReference type="GO" id="GO:0017119">
    <property type="term" value="C:Golgi transport complex"/>
    <property type="evidence" value="ECO:0000318"/>
    <property type="project" value="GO_Central"/>
</dbReference>
<dbReference type="GO" id="GO:0030334">
    <property type="term" value="P:regulation of cell migration"/>
    <property type="evidence" value="ECO:0007669"/>
    <property type="project" value="EnsemblMetazoa"/>
</dbReference>
<evidence type="ECO:0000256" key="7">
    <source>
        <dbReference type="ARBA" id="ARBA00023136"/>
    </source>
</evidence>
<evidence type="ECO:0000256" key="5">
    <source>
        <dbReference type="ARBA" id="ARBA00022927"/>
    </source>
</evidence>
<organism evidence="10 11">
    <name type="scientific">Pristionchus pacificus</name>
    <name type="common">Parasitic nematode worm</name>
    <dbReference type="NCBI Taxonomy" id="54126"/>
    <lineage>
        <taxon>Eukaryota</taxon>
        <taxon>Metazoa</taxon>
        <taxon>Ecdysozoa</taxon>
        <taxon>Nematoda</taxon>
        <taxon>Chromadorea</taxon>
        <taxon>Rhabditida</taxon>
        <taxon>Rhabditina</taxon>
        <taxon>Diplogasteromorpha</taxon>
        <taxon>Diplogasteroidea</taxon>
        <taxon>Neodiplogasteridae</taxon>
        <taxon>Pristionchus</taxon>
    </lineage>
</organism>
<evidence type="ECO:0000256" key="6">
    <source>
        <dbReference type="ARBA" id="ARBA00023034"/>
    </source>
</evidence>
<comment type="subcellular location">
    <subcellularLocation>
        <location evidence="1">Golgi apparatus membrane</location>
        <topology evidence="1">Peripheral membrane protein</topology>
    </subcellularLocation>
</comment>
<feature type="region of interest" description="Disordered" evidence="9">
    <location>
        <begin position="609"/>
        <end position="637"/>
    </location>
</feature>
<accession>A0A2A6CC01</accession>
<dbReference type="GO" id="GO:0006891">
    <property type="term" value="P:intra-Golgi vesicle-mediated transport"/>
    <property type="evidence" value="ECO:0000318"/>
    <property type="project" value="GO_Central"/>
</dbReference>
<evidence type="ECO:0000256" key="8">
    <source>
        <dbReference type="ARBA" id="ARBA00031339"/>
    </source>
</evidence>
<evidence type="ECO:0000313" key="10">
    <source>
        <dbReference type="EnsemblMetazoa" id="PPA11960.1"/>
    </source>
</evidence>
<evidence type="ECO:0000256" key="2">
    <source>
        <dbReference type="ARBA" id="ARBA00009936"/>
    </source>
</evidence>
<dbReference type="PANTHER" id="PTHR13302:SF8">
    <property type="entry name" value="CONSERVED OLIGOMERIC GOLGI COMPLEX SUBUNIT 3"/>
    <property type="match status" value="1"/>
</dbReference>
<gene>
    <name evidence="10" type="primary">WBGene00101514</name>
</gene>
<evidence type="ECO:0000256" key="1">
    <source>
        <dbReference type="ARBA" id="ARBA00004395"/>
    </source>
</evidence>
<dbReference type="Gene3D" id="3.10.450.50">
    <property type="match status" value="1"/>
</dbReference>
<dbReference type="Pfam" id="PF02136">
    <property type="entry name" value="NTF2"/>
    <property type="match status" value="1"/>
</dbReference>
<dbReference type="InterPro" id="IPR032710">
    <property type="entry name" value="NTF2-like_dom_sf"/>
</dbReference>
<dbReference type="InterPro" id="IPR018222">
    <property type="entry name" value="Nuclear_transport_factor_2_euk"/>
</dbReference>
<dbReference type="InterPro" id="IPR007265">
    <property type="entry name" value="COG_su3"/>
</dbReference>
<evidence type="ECO:0000256" key="3">
    <source>
        <dbReference type="ARBA" id="ARBA00020976"/>
    </source>
</evidence>
<dbReference type="PROSITE" id="PS50177">
    <property type="entry name" value="NTF2_DOMAIN"/>
    <property type="match status" value="1"/>
</dbReference>
<dbReference type="EnsemblMetazoa" id="PPA11960.1">
    <property type="protein sequence ID" value="PPA11960.1"/>
    <property type="gene ID" value="WBGene00101514"/>
</dbReference>
<dbReference type="GO" id="GO:0007030">
    <property type="term" value="P:Golgi organization"/>
    <property type="evidence" value="ECO:0000318"/>
    <property type="project" value="GO_Central"/>
</dbReference>
<comment type="similarity">
    <text evidence="2">Belongs to the COG3 family.</text>
</comment>
<proteinExistence type="inferred from homology"/>
<keyword evidence="5" id="KW-0653">Protein transport</keyword>
<keyword evidence="6" id="KW-0333">Golgi apparatus</keyword>
<dbReference type="GO" id="GO:0005783">
    <property type="term" value="C:endoplasmic reticulum"/>
    <property type="evidence" value="ECO:0007669"/>
    <property type="project" value="EnsemblMetazoa"/>
</dbReference>
<dbReference type="GO" id="GO:0006886">
    <property type="term" value="P:intracellular protein transport"/>
    <property type="evidence" value="ECO:0007669"/>
    <property type="project" value="InterPro"/>
</dbReference>
<name>A0A2A6CC01_PRIPA</name>
<dbReference type="Pfam" id="PF04136">
    <property type="entry name" value="COG3_N"/>
    <property type="match status" value="1"/>
</dbReference>
<dbReference type="AlphaFoldDB" id="A0A2A6CC01"/>
<reference evidence="11" key="1">
    <citation type="journal article" date="2008" name="Nat. Genet.">
        <title>The Pristionchus pacificus genome provides a unique perspective on nematode lifestyle and parasitism.</title>
        <authorList>
            <person name="Dieterich C."/>
            <person name="Clifton S.W."/>
            <person name="Schuster L.N."/>
            <person name="Chinwalla A."/>
            <person name="Delehaunty K."/>
            <person name="Dinkelacker I."/>
            <person name="Fulton L."/>
            <person name="Fulton R."/>
            <person name="Godfrey J."/>
            <person name="Minx P."/>
            <person name="Mitreva M."/>
            <person name="Roeseler W."/>
            <person name="Tian H."/>
            <person name="Witte H."/>
            <person name="Yang S.P."/>
            <person name="Wilson R.K."/>
            <person name="Sommer R.J."/>
        </authorList>
    </citation>
    <scope>NUCLEOTIDE SEQUENCE [LARGE SCALE GENOMIC DNA]</scope>
    <source>
        <strain evidence="11">PS312</strain>
    </source>
</reference>
<keyword evidence="4" id="KW-0813">Transport</keyword>
<dbReference type="PANTHER" id="PTHR13302">
    <property type="entry name" value="CONSERVED OLIGOMERIC GOLGI COMPLEX COMPONENT 3"/>
    <property type="match status" value="1"/>
</dbReference>